<dbReference type="InterPro" id="IPR001466">
    <property type="entry name" value="Beta-lactam-related"/>
</dbReference>
<dbReference type="SUPFAM" id="SSF56601">
    <property type="entry name" value="beta-lactamase/transpeptidase-like"/>
    <property type="match status" value="1"/>
</dbReference>
<feature type="domain" description="Beta-lactamase-related" evidence="2">
    <location>
        <begin position="36"/>
        <end position="385"/>
    </location>
</feature>
<reference evidence="3 4" key="1">
    <citation type="submission" date="2018-10" db="EMBL/GenBank/DDBJ databases">
        <title>Genomic Encyclopedia of Archaeal and Bacterial Type Strains, Phase II (KMG-II): from individual species to whole genera.</title>
        <authorList>
            <person name="Goeker M."/>
        </authorList>
    </citation>
    <scope>NUCLEOTIDE SEQUENCE [LARGE SCALE GENOMIC DNA]</scope>
    <source>
        <strain evidence="3 4">DSM 25217</strain>
    </source>
</reference>
<dbReference type="Proteomes" id="UP000271227">
    <property type="component" value="Unassembled WGS sequence"/>
</dbReference>
<evidence type="ECO:0000313" key="4">
    <source>
        <dbReference type="Proteomes" id="UP000271227"/>
    </source>
</evidence>
<dbReference type="PANTHER" id="PTHR46825">
    <property type="entry name" value="D-ALANYL-D-ALANINE-CARBOXYPEPTIDASE/ENDOPEPTIDASE AMPH"/>
    <property type="match status" value="1"/>
</dbReference>
<evidence type="ECO:0000259" key="2">
    <source>
        <dbReference type="Pfam" id="PF00144"/>
    </source>
</evidence>
<dbReference type="InterPro" id="IPR012338">
    <property type="entry name" value="Beta-lactam/transpept-like"/>
</dbReference>
<dbReference type="FunCoup" id="A0A3M0CD69">
    <property type="interactions" value="116"/>
</dbReference>
<keyword evidence="4" id="KW-1185">Reference proteome</keyword>
<dbReference type="AlphaFoldDB" id="A0A3M0CD69"/>
<sequence length="410" mass="44152">MTLRVRAVQICLCAASMAAACAAKSDPHAIVPDAWIDETVEQARADFKSPSIVIAVLRRGRPALLKGYGVTDRVSGQPATPETLYQIASVTKTFVGLLAAKLAARGKVDLDAPVTDYAPDLCFQGVKGTARITLRHLLTHRSGLPSNPANRKNIPVPGLPDGFDPTIAEPYTLEQLHDGLAQTPPLFAPGERYYYSNLGMHLAGYILARAVGQRTFADALHAHILGPLHMADSFVRTSPARDAGMATPYAYGDDEYYKVFPLGSRTYYRIPPWTFGEVTGGLGLSSNVKDLARYVAALLEAGRPGAALSQDVIDLLLTRHAAFVAKGEFIYEMGLGWRIGAFGPFGTVYTHGGHNDGHHAYVVFSRDHGLAVIALTNGAHAANRALATKIMLKLMRQASKEQGNVHASKR</sequence>
<dbReference type="EMBL" id="REFR01000012">
    <property type="protein sequence ID" value="RMB04949.1"/>
    <property type="molecule type" value="Genomic_DNA"/>
</dbReference>
<comment type="caution">
    <text evidence="3">The sequence shown here is derived from an EMBL/GenBank/DDBJ whole genome shotgun (WGS) entry which is preliminary data.</text>
</comment>
<accession>A0A3M0CD69</accession>
<name>A0A3M0CD69_9PROT</name>
<feature type="chain" id="PRO_5018291332" evidence="1">
    <location>
        <begin position="23"/>
        <end position="410"/>
    </location>
</feature>
<dbReference type="InParanoid" id="A0A3M0CD69"/>
<protein>
    <submittedName>
        <fullName evidence="3">CubicO group peptidase (Beta-lactamase class C family)</fullName>
    </submittedName>
</protein>
<dbReference type="Gene3D" id="3.40.710.10">
    <property type="entry name" value="DD-peptidase/beta-lactamase superfamily"/>
    <property type="match status" value="1"/>
</dbReference>
<dbReference type="OrthoDB" id="9804448at2"/>
<dbReference type="PROSITE" id="PS51257">
    <property type="entry name" value="PROKAR_LIPOPROTEIN"/>
    <property type="match status" value="1"/>
</dbReference>
<evidence type="ECO:0000313" key="3">
    <source>
        <dbReference type="EMBL" id="RMB04949.1"/>
    </source>
</evidence>
<dbReference type="Pfam" id="PF00144">
    <property type="entry name" value="Beta-lactamase"/>
    <property type="match status" value="1"/>
</dbReference>
<feature type="signal peptide" evidence="1">
    <location>
        <begin position="1"/>
        <end position="22"/>
    </location>
</feature>
<dbReference type="InterPro" id="IPR050491">
    <property type="entry name" value="AmpC-like"/>
</dbReference>
<evidence type="ECO:0000256" key="1">
    <source>
        <dbReference type="SAM" id="SignalP"/>
    </source>
</evidence>
<gene>
    <name evidence="3" type="ORF">BXY39_2523</name>
</gene>
<keyword evidence="1" id="KW-0732">Signal</keyword>
<dbReference type="PANTHER" id="PTHR46825:SF8">
    <property type="entry name" value="BETA-LACTAMASE-RELATED"/>
    <property type="match status" value="1"/>
</dbReference>
<proteinExistence type="predicted"/>
<organism evidence="3 4">
    <name type="scientific">Eilatimonas milleporae</name>
    <dbReference type="NCBI Taxonomy" id="911205"/>
    <lineage>
        <taxon>Bacteria</taxon>
        <taxon>Pseudomonadati</taxon>
        <taxon>Pseudomonadota</taxon>
        <taxon>Alphaproteobacteria</taxon>
        <taxon>Kordiimonadales</taxon>
        <taxon>Kordiimonadaceae</taxon>
        <taxon>Eilatimonas</taxon>
    </lineage>
</organism>